<comment type="caution">
    <text evidence="3">The sequence shown here is derived from an EMBL/GenBank/DDBJ whole genome shotgun (WGS) entry which is preliminary data.</text>
</comment>
<name>A0A9Q3FEY6_9BASI</name>
<organism evidence="3 4">
    <name type="scientific">Austropuccinia psidii MF-1</name>
    <dbReference type="NCBI Taxonomy" id="1389203"/>
    <lineage>
        <taxon>Eukaryota</taxon>
        <taxon>Fungi</taxon>
        <taxon>Dikarya</taxon>
        <taxon>Basidiomycota</taxon>
        <taxon>Pucciniomycotina</taxon>
        <taxon>Pucciniomycetes</taxon>
        <taxon>Pucciniales</taxon>
        <taxon>Sphaerophragmiaceae</taxon>
        <taxon>Austropuccinia</taxon>
    </lineage>
</organism>
<feature type="compositionally biased region" description="Basic and acidic residues" evidence="2">
    <location>
        <begin position="161"/>
        <end position="170"/>
    </location>
</feature>
<proteinExistence type="predicted"/>
<feature type="coiled-coil region" evidence="1">
    <location>
        <begin position="244"/>
        <end position="299"/>
    </location>
</feature>
<feature type="region of interest" description="Disordered" evidence="2">
    <location>
        <begin position="355"/>
        <end position="381"/>
    </location>
</feature>
<protein>
    <submittedName>
        <fullName evidence="3">Uncharacterized protein</fullName>
    </submittedName>
</protein>
<evidence type="ECO:0000313" key="3">
    <source>
        <dbReference type="EMBL" id="MBW0537959.1"/>
    </source>
</evidence>
<accession>A0A9Q3FEY6</accession>
<feature type="compositionally biased region" description="Polar residues" evidence="2">
    <location>
        <begin position="148"/>
        <end position="157"/>
    </location>
</feature>
<keyword evidence="1" id="KW-0175">Coiled coil</keyword>
<evidence type="ECO:0000256" key="1">
    <source>
        <dbReference type="SAM" id="Coils"/>
    </source>
</evidence>
<evidence type="ECO:0000313" key="4">
    <source>
        <dbReference type="Proteomes" id="UP000765509"/>
    </source>
</evidence>
<dbReference type="EMBL" id="AVOT02042545">
    <property type="protein sequence ID" value="MBW0537959.1"/>
    <property type="molecule type" value="Genomic_DNA"/>
</dbReference>
<feature type="region of interest" description="Disordered" evidence="2">
    <location>
        <begin position="138"/>
        <end position="187"/>
    </location>
</feature>
<reference evidence="3" key="1">
    <citation type="submission" date="2021-03" db="EMBL/GenBank/DDBJ databases">
        <title>Draft genome sequence of rust myrtle Austropuccinia psidii MF-1, a brazilian biotype.</title>
        <authorList>
            <person name="Quecine M.C."/>
            <person name="Pachon D.M.R."/>
            <person name="Bonatelli M.L."/>
            <person name="Correr F.H."/>
            <person name="Franceschini L.M."/>
            <person name="Leite T.F."/>
            <person name="Margarido G.R.A."/>
            <person name="Almeida C.A."/>
            <person name="Ferrarezi J.A."/>
            <person name="Labate C.A."/>
        </authorList>
    </citation>
    <scope>NUCLEOTIDE SEQUENCE</scope>
    <source>
        <strain evidence="3">MF-1</strain>
    </source>
</reference>
<gene>
    <name evidence="3" type="ORF">O181_077674</name>
</gene>
<keyword evidence="4" id="KW-1185">Reference proteome</keyword>
<evidence type="ECO:0000256" key="2">
    <source>
        <dbReference type="SAM" id="MobiDB-lite"/>
    </source>
</evidence>
<dbReference type="AlphaFoldDB" id="A0A9Q3FEY6"/>
<feature type="compositionally biased region" description="Polar residues" evidence="2">
    <location>
        <begin position="172"/>
        <end position="187"/>
    </location>
</feature>
<dbReference type="Proteomes" id="UP000765509">
    <property type="component" value="Unassembled WGS sequence"/>
</dbReference>
<sequence>VEATIQLNKMDVDKEEARPNPEVANLPKERHIWRMPELPPIPQGLNHFQVEEIEIYQCQYKNWFIEAKEEEWKIYPSLWQGAINSYLHIKSFLGQEKTIELLGGWSPLSCKDKVKKIKDWLKNKSILSIDQKKELEMTPALEKEGPVASTSSRSVKGQTKRTSEEAERFQKPSKQGQRKSQLAQTLPTRVQDPQIGAFSCGQCIQYGQDFNGIHSQRAGKDEQNFSKEIIDQIHFVQSDIDVKIGKLDAKLTKIKLDINDLKKNDKQSAEMHKSVITTLKLLTNTCDRIESKYQVQNDEMEDLYILNINDQLKVLKDHVLEIAKNTKQFATHLAKSESERKKSKNEIIANVEQIHKNYEPHMPRNSKPLTEEKPSVKGSLTPFLGENVISAKDIPKLEEWPTFSGEGE</sequence>
<feature type="non-terminal residue" evidence="3">
    <location>
        <position position="1"/>
    </location>
</feature>